<dbReference type="Proteomes" id="UP000226357">
    <property type="component" value="Unassembled WGS sequence"/>
</dbReference>
<sequence length="377" mass="42957">MLYTDEFMESLRMEGDPIPDGIIKELFKNSQVGAVNSLLKQLINNDQSYPEDLPDNIESWLRDTAYCPEGIDWTRMRNATDLFREHGIAITLLLSTGSLVYCYAARKGVKVLTFSYRLGQNAYRRIAETGQFVLHVMAPDGLEPEGQGIKAIQKVRLMHSAIRHLIQQTGRWDEKENGIPICQEDLLGTLLTFSSVIIDGLRRLGMKITEKQAEDYLYFWKIVGSMLGVREDIIPETMEQSIKLTETIGRRHHGPSPEGIQMTQALLEYHADLIPGQMFDNIIPALIREIVGDEIADWMEVPRSNWQKLMKFKELMGSLDSDYSGVFGRMANQFGLALLRRQSLAMTDYEYTLFLIPTELRKVWGIDGDAKKGSKNE</sequence>
<dbReference type="PANTHER" id="PTHR37539">
    <property type="entry name" value="SECRETED PROTEIN-RELATED"/>
    <property type="match status" value="1"/>
</dbReference>
<dbReference type="InterPro" id="IPR018713">
    <property type="entry name" value="MPAB/Lcp_cat_dom"/>
</dbReference>
<organism evidence="2 3">
    <name type="scientific">Bacillus cereus</name>
    <dbReference type="NCBI Taxonomy" id="1396"/>
    <lineage>
        <taxon>Bacteria</taxon>
        <taxon>Bacillati</taxon>
        <taxon>Bacillota</taxon>
        <taxon>Bacilli</taxon>
        <taxon>Bacillales</taxon>
        <taxon>Bacillaceae</taxon>
        <taxon>Bacillus</taxon>
        <taxon>Bacillus cereus group</taxon>
    </lineage>
</organism>
<accession>A0AA44TDC5</accession>
<evidence type="ECO:0000313" key="2">
    <source>
        <dbReference type="EMBL" id="PFR98622.1"/>
    </source>
</evidence>
<dbReference type="AlphaFoldDB" id="A0AA44TDC5"/>
<dbReference type="PANTHER" id="PTHR37539:SF1">
    <property type="entry name" value="ER-BOUND OXYGENASE MPAB_MPAB'_RUBBER OXYGENASE CATALYTIC DOMAIN-CONTAINING PROTEIN"/>
    <property type="match status" value="1"/>
</dbReference>
<name>A0AA44TDC5_BACCE</name>
<comment type="caution">
    <text evidence="2">The sequence shown here is derived from an EMBL/GenBank/DDBJ whole genome shotgun (WGS) entry which is preliminary data.</text>
</comment>
<evidence type="ECO:0000313" key="3">
    <source>
        <dbReference type="Proteomes" id="UP000226357"/>
    </source>
</evidence>
<dbReference type="RefSeq" id="WP_000967366.1">
    <property type="nucleotide sequence ID" value="NZ_NUYJ01000119.1"/>
</dbReference>
<protein>
    <submittedName>
        <fullName evidence="2">DUF2236 domain-containing protein</fullName>
    </submittedName>
</protein>
<feature type="domain" description="ER-bound oxygenase mpaB/mpaB'/Rubber oxygenase catalytic" evidence="1">
    <location>
        <begin position="104"/>
        <end position="316"/>
    </location>
</feature>
<dbReference type="EMBL" id="NVBO01000206">
    <property type="protein sequence ID" value="PFR98622.1"/>
    <property type="molecule type" value="Genomic_DNA"/>
</dbReference>
<dbReference type="InterPro" id="IPR037473">
    <property type="entry name" value="Lcp-like"/>
</dbReference>
<reference evidence="2 3" key="1">
    <citation type="submission" date="2017-09" db="EMBL/GenBank/DDBJ databases">
        <title>Large-scale bioinformatics analysis of Bacillus genomes uncovers conserved roles of natural products in bacterial physiology.</title>
        <authorList>
            <consortium name="Agbiome Team Llc"/>
            <person name="Bleich R.M."/>
            <person name="Grubbs K.J."/>
            <person name="Santa Maria K.C."/>
            <person name="Allen S.E."/>
            <person name="Farag S."/>
            <person name="Shank E.A."/>
            <person name="Bowers A."/>
        </authorList>
    </citation>
    <scope>NUCLEOTIDE SEQUENCE [LARGE SCALE GENOMIC DNA]</scope>
    <source>
        <strain evidence="2 3">AFS067272</strain>
    </source>
</reference>
<proteinExistence type="predicted"/>
<evidence type="ECO:0000259" key="1">
    <source>
        <dbReference type="Pfam" id="PF09995"/>
    </source>
</evidence>
<gene>
    <name evidence="2" type="ORF">COK38_18865</name>
</gene>
<dbReference type="GO" id="GO:0016491">
    <property type="term" value="F:oxidoreductase activity"/>
    <property type="evidence" value="ECO:0007669"/>
    <property type="project" value="InterPro"/>
</dbReference>
<dbReference type="Pfam" id="PF09995">
    <property type="entry name" value="MPAB_Lcp_cat"/>
    <property type="match status" value="1"/>
</dbReference>